<dbReference type="GO" id="GO:0006545">
    <property type="term" value="P:glycine biosynthetic process"/>
    <property type="evidence" value="ECO:0007669"/>
    <property type="project" value="TreeGrafter"/>
</dbReference>
<dbReference type="PIRSF" id="PIRSF017617">
    <property type="entry name" value="Thr_aldolase"/>
    <property type="match status" value="1"/>
</dbReference>
<evidence type="ECO:0000256" key="3">
    <source>
        <dbReference type="ARBA" id="ARBA00022898"/>
    </source>
</evidence>
<dbReference type="Proteomes" id="UP000525027">
    <property type="component" value="Unassembled WGS sequence"/>
</dbReference>
<dbReference type="GO" id="GO:0005829">
    <property type="term" value="C:cytosol"/>
    <property type="evidence" value="ECO:0007669"/>
    <property type="project" value="TreeGrafter"/>
</dbReference>
<keyword evidence="3" id="KW-0663">Pyridoxal phosphate</keyword>
<organism evidence="7 8">
    <name type="scientific">Acetomicrobium hydrogeniformans</name>
    <dbReference type="NCBI Taxonomy" id="649746"/>
    <lineage>
        <taxon>Bacteria</taxon>
        <taxon>Thermotogati</taxon>
        <taxon>Synergistota</taxon>
        <taxon>Synergistia</taxon>
        <taxon>Synergistales</taxon>
        <taxon>Acetomicrobiaceae</taxon>
        <taxon>Acetomicrobium</taxon>
    </lineage>
</organism>
<evidence type="ECO:0000256" key="4">
    <source>
        <dbReference type="ARBA" id="ARBA00023239"/>
    </source>
</evidence>
<dbReference type="Gene3D" id="3.40.640.10">
    <property type="entry name" value="Type I PLP-dependent aspartate aminotransferase-like (Major domain)"/>
    <property type="match status" value="1"/>
</dbReference>
<dbReference type="EMBL" id="DURU01000116">
    <property type="protein sequence ID" value="HHZ04704.1"/>
    <property type="molecule type" value="Genomic_DNA"/>
</dbReference>
<dbReference type="PANTHER" id="PTHR48097:SF9">
    <property type="entry name" value="L-THREONINE ALDOLASE"/>
    <property type="match status" value="1"/>
</dbReference>
<proteinExistence type="inferred from homology"/>
<accession>A0A7V6ZEW9</accession>
<dbReference type="InterPro" id="IPR023603">
    <property type="entry name" value="Low_specificity_L-TA-like"/>
</dbReference>
<evidence type="ECO:0000313" key="8">
    <source>
        <dbReference type="Proteomes" id="UP000525027"/>
    </source>
</evidence>
<dbReference type="EC" id="4.1.2.48" evidence="7"/>
<feature type="domain" description="Aromatic amino acid beta-eliminating lyase/threonine aldolase" evidence="6">
    <location>
        <begin position="11"/>
        <end position="291"/>
    </location>
</feature>
<evidence type="ECO:0000313" key="7">
    <source>
        <dbReference type="EMBL" id="HHZ04704.1"/>
    </source>
</evidence>
<feature type="modified residue" description="N6-(pyridoxal phosphate)lysine" evidence="5">
    <location>
        <position position="207"/>
    </location>
</feature>
<dbReference type="Pfam" id="PF01212">
    <property type="entry name" value="Beta_elim_lyase"/>
    <property type="match status" value="1"/>
</dbReference>
<gene>
    <name evidence="7" type="primary">ltaE</name>
    <name evidence="7" type="ORF">GX397_06570</name>
</gene>
<dbReference type="InterPro" id="IPR015422">
    <property type="entry name" value="PyrdxlP-dep_Trfase_small"/>
</dbReference>
<evidence type="ECO:0000259" key="6">
    <source>
        <dbReference type="Pfam" id="PF01212"/>
    </source>
</evidence>
<dbReference type="InterPro" id="IPR015421">
    <property type="entry name" value="PyrdxlP-dep_Trfase_major"/>
</dbReference>
<dbReference type="InterPro" id="IPR015424">
    <property type="entry name" value="PyrdxlP-dep_Trfase"/>
</dbReference>
<evidence type="ECO:0000256" key="1">
    <source>
        <dbReference type="ARBA" id="ARBA00001933"/>
    </source>
</evidence>
<protein>
    <submittedName>
        <fullName evidence="7">Low-specificity L-threonine aldolase</fullName>
        <ecNumber evidence="7">4.1.2.48</ecNumber>
    </submittedName>
</protein>
<comment type="cofactor">
    <cofactor evidence="1">
        <name>pyridoxal 5'-phosphate</name>
        <dbReference type="ChEBI" id="CHEBI:597326"/>
    </cofactor>
</comment>
<dbReference type="FunFam" id="3.40.640.10:FF:000030">
    <property type="entry name" value="Low-specificity L-threonine aldolase"/>
    <property type="match status" value="1"/>
</dbReference>
<keyword evidence="4 7" id="KW-0456">Lyase</keyword>
<dbReference type="AlphaFoldDB" id="A0A7V6ZEW9"/>
<evidence type="ECO:0000256" key="5">
    <source>
        <dbReference type="PIRSR" id="PIRSR017617-1"/>
    </source>
</evidence>
<evidence type="ECO:0000256" key="2">
    <source>
        <dbReference type="ARBA" id="ARBA00006966"/>
    </source>
</evidence>
<dbReference type="GO" id="GO:0008732">
    <property type="term" value="F:L-allo-threonine aldolase activity"/>
    <property type="evidence" value="ECO:0007669"/>
    <property type="project" value="TreeGrafter"/>
</dbReference>
<dbReference type="NCBIfam" id="NF007825">
    <property type="entry name" value="PRK10534.1"/>
    <property type="match status" value="1"/>
</dbReference>
<dbReference type="GO" id="GO:0006567">
    <property type="term" value="P:L-threonine catabolic process"/>
    <property type="evidence" value="ECO:0007669"/>
    <property type="project" value="TreeGrafter"/>
</dbReference>
<dbReference type="Gene3D" id="3.90.1150.10">
    <property type="entry name" value="Aspartate Aminotransferase, domain 1"/>
    <property type="match status" value="1"/>
</dbReference>
<comment type="similarity">
    <text evidence="2">Belongs to the threonine aldolase family.</text>
</comment>
<dbReference type="SUPFAM" id="SSF53383">
    <property type="entry name" value="PLP-dependent transferases"/>
    <property type="match status" value="1"/>
</dbReference>
<comment type="caution">
    <text evidence="7">The sequence shown here is derived from an EMBL/GenBank/DDBJ whole genome shotgun (WGS) entry which is preliminary data.</text>
</comment>
<dbReference type="PANTHER" id="PTHR48097">
    <property type="entry name" value="L-THREONINE ALDOLASE-RELATED"/>
    <property type="match status" value="1"/>
</dbReference>
<sequence length="346" mass="37774">MKGEYMMSTIDLRSDTVTKPTDEMRKAMAEAKVGDDVYGEDPTVIELEQLAAEITGHEAALFVCSGTMGNLVSLLTHCNRGEGVILGFKSHIYNNEGGGLSALGGLVPLCVNDDQGIPDHNEILSYCRDENVHYAPAKLLCLENTHNACGGIAISPDRFSSVVDLARSKGLLVHLDGARIFNAAIAWGVEPKTYTKIVDSVQFCLSKGLGAPIGSLICGKRDYINRAKHWRKRVGGGLRQAGVIAAAGLVALNNYADLKYDHEKAKVLKDILKNGGVKVVDVFKPTNMVYFDLNDDVDVIQLANSCKRRGLLFNPTFPRVRLVTHRDVTFEDVEMAAKIILEELSR</sequence>
<dbReference type="InterPro" id="IPR001597">
    <property type="entry name" value="ArAA_b-elim_lyase/Thr_aldolase"/>
</dbReference>
<reference evidence="7 8" key="1">
    <citation type="journal article" date="2020" name="Biotechnol. Biofuels">
        <title>New insights from the biogas microbiome by comprehensive genome-resolved metagenomics of nearly 1600 species originating from multiple anaerobic digesters.</title>
        <authorList>
            <person name="Campanaro S."/>
            <person name="Treu L."/>
            <person name="Rodriguez-R L.M."/>
            <person name="Kovalovszki A."/>
            <person name="Ziels R.M."/>
            <person name="Maus I."/>
            <person name="Zhu X."/>
            <person name="Kougias P.G."/>
            <person name="Basile A."/>
            <person name="Luo G."/>
            <person name="Schluter A."/>
            <person name="Konstantinidis K.T."/>
            <person name="Angelidaki I."/>
        </authorList>
    </citation>
    <scope>NUCLEOTIDE SEQUENCE [LARGE SCALE GENOMIC DNA]</scope>
    <source>
        <strain evidence="7">AS25fmACSIPFO_94</strain>
    </source>
</reference>
<name>A0A7V6ZEW9_9BACT</name>
<dbReference type="NCBIfam" id="NF041359">
    <property type="entry name" value="GntG_guanitoxin"/>
    <property type="match status" value="1"/>
</dbReference>